<proteinExistence type="predicted"/>
<dbReference type="AlphaFoldDB" id="A0A9Q1GXU6"/>
<gene>
    <name evidence="2" type="ORF">Cgig2_028170</name>
</gene>
<feature type="compositionally biased region" description="Basic and acidic residues" evidence="1">
    <location>
        <begin position="160"/>
        <end position="170"/>
    </location>
</feature>
<protein>
    <submittedName>
        <fullName evidence="2">Uncharacterized protein</fullName>
    </submittedName>
</protein>
<keyword evidence="3" id="KW-1185">Reference proteome</keyword>
<feature type="region of interest" description="Disordered" evidence="1">
    <location>
        <begin position="128"/>
        <end position="170"/>
    </location>
</feature>
<sequence>MQLLRMGTPSFIFWYQPLLSIFSMAFPHSLSTGEMAEYVTYHFEWDRRRVAFLPSPLLKDFSALCPSYELAVAKEAARHFELPELPQVIFYAMLLNEVERLGVLHRRTLRLNRDRIFEARFWAKVEQKEESSRAGQEEEGSEAEREEESLATEGAASPSDDNKLERGQERERRQRESLCWRRATRPPRPLLNNYQDLCPCFSLPGAERAALDFELPEMVQAMFYIILLNDAIELGIVSGFLTDDLKSTLEGRPLRPGWVAPEGTCGKHSIDSEPCRRKPADHTEQAAEYVQDNFCWKLREPSAPGLRPLPLDYRGLCPRFDLGVVTRYAHDSNIPEMVQAIFYAMVIDDAAKLGLSRRLTMNCVMWAMHKLDWGPVQSWLGDIDCRLRRAQASQPANPPLGPALLGGLIGRRTTSFAAFRNTTHAAKYVRNNLRRPMRESSSLRPNLLPLHFEGLCPEFDYIVVMPFAYAARIPEMVQTIFYAMVINDVAELRLLSRDAMGDMMLALWELR</sequence>
<accession>A0A9Q1GXU6</accession>
<name>A0A9Q1GXU6_9CARY</name>
<comment type="caution">
    <text evidence="2">The sequence shown here is derived from an EMBL/GenBank/DDBJ whole genome shotgun (WGS) entry which is preliminary data.</text>
</comment>
<reference evidence="2" key="1">
    <citation type="submission" date="2022-04" db="EMBL/GenBank/DDBJ databases">
        <title>Carnegiea gigantea Genome sequencing and assembly v2.</title>
        <authorList>
            <person name="Copetti D."/>
            <person name="Sanderson M.J."/>
            <person name="Burquez A."/>
            <person name="Wojciechowski M.F."/>
        </authorList>
    </citation>
    <scope>NUCLEOTIDE SEQUENCE</scope>
    <source>
        <strain evidence="2">SGP5-SGP5p</strain>
        <tissue evidence="2">Aerial part</tissue>
    </source>
</reference>
<organism evidence="2 3">
    <name type="scientific">Carnegiea gigantea</name>
    <dbReference type="NCBI Taxonomy" id="171969"/>
    <lineage>
        <taxon>Eukaryota</taxon>
        <taxon>Viridiplantae</taxon>
        <taxon>Streptophyta</taxon>
        <taxon>Embryophyta</taxon>
        <taxon>Tracheophyta</taxon>
        <taxon>Spermatophyta</taxon>
        <taxon>Magnoliopsida</taxon>
        <taxon>eudicotyledons</taxon>
        <taxon>Gunneridae</taxon>
        <taxon>Pentapetalae</taxon>
        <taxon>Caryophyllales</taxon>
        <taxon>Cactineae</taxon>
        <taxon>Cactaceae</taxon>
        <taxon>Cactoideae</taxon>
        <taxon>Echinocereeae</taxon>
        <taxon>Carnegiea</taxon>
    </lineage>
</organism>
<evidence type="ECO:0000256" key="1">
    <source>
        <dbReference type="SAM" id="MobiDB-lite"/>
    </source>
</evidence>
<evidence type="ECO:0000313" key="2">
    <source>
        <dbReference type="EMBL" id="KAJ8427499.1"/>
    </source>
</evidence>
<dbReference type="Proteomes" id="UP001153076">
    <property type="component" value="Unassembled WGS sequence"/>
</dbReference>
<dbReference type="EMBL" id="JAKOGI010001138">
    <property type="protein sequence ID" value="KAJ8427499.1"/>
    <property type="molecule type" value="Genomic_DNA"/>
</dbReference>
<evidence type="ECO:0000313" key="3">
    <source>
        <dbReference type="Proteomes" id="UP001153076"/>
    </source>
</evidence>
<feature type="compositionally biased region" description="Acidic residues" evidence="1">
    <location>
        <begin position="137"/>
        <end position="150"/>
    </location>
</feature>